<comment type="caution">
    <text evidence="2">The sequence shown here is derived from an EMBL/GenBank/DDBJ whole genome shotgun (WGS) entry which is preliminary data.</text>
</comment>
<name>A0A562SGZ5_9HYPH</name>
<dbReference type="EMBL" id="VLLF01000012">
    <property type="protein sequence ID" value="TWI80000.1"/>
    <property type="molecule type" value="Genomic_DNA"/>
</dbReference>
<dbReference type="AlphaFoldDB" id="A0A562SGZ5"/>
<gene>
    <name evidence="2" type="ORF">JM93_04112</name>
</gene>
<dbReference type="OrthoDB" id="674363at2"/>
<proteinExistence type="predicted"/>
<dbReference type="Pfam" id="PF12680">
    <property type="entry name" value="SnoaL_2"/>
    <property type="match status" value="1"/>
</dbReference>
<dbReference type="GO" id="GO:0016853">
    <property type="term" value="F:isomerase activity"/>
    <property type="evidence" value="ECO:0007669"/>
    <property type="project" value="UniProtKB-KW"/>
</dbReference>
<dbReference type="Gene3D" id="3.10.450.50">
    <property type="match status" value="1"/>
</dbReference>
<dbReference type="RefSeq" id="WP_145347167.1">
    <property type="nucleotide sequence ID" value="NZ_SMLY01000079.1"/>
</dbReference>
<accession>A0A562SGZ5</accession>
<dbReference type="SUPFAM" id="SSF54427">
    <property type="entry name" value="NTF2-like"/>
    <property type="match status" value="1"/>
</dbReference>
<feature type="domain" description="SnoaL-like" evidence="1">
    <location>
        <begin position="19"/>
        <end position="95"/>
    </location>
</feature>
<reference evidence="2 3" key="1">
    <citation type="submission" date="2019-07" db="EMBL/GenBank/DDBJ databases">
        <title>Genomic Encyclopedia of Archaeal and Bacterial Type Strains, Phase II (KMG-II): from individual species to whole genera.</title>
        <authorList>
            <person name="Goeker M."/>
        </authorList>
    </citation>
    <scope>NUCLEOTIDE SEQUENCE [LARGE SCALE GENOMIC DNA]</scope>
    <source>
        <strain evidence="2 3">ATCC BAA-252</strain>
    </source>
</reference>
<organism evidence="2 3">
    <name type="scientific">Roseibium hamelinense</name>
    <dbReference type="NCBI Taxonomy" id="150831"/>
    <lineage>
        <taxon>Bacteria</taxon>
        <taxon>Pseudomonadati</taxon>
        <taxon>Pseudomonadota</taxon>
        <taxon>Alphaproteobacteria</taxon>
        <taxon>Hyphomicrobiales</taxon>
        <taxon>Stappiaceae</taxon>
        <taxon>Roseibium</taxon>
    </lineage>
</organism>
<protein>
    <submittedName>
        <fullName evidence="2">Ketosteroid isomerase-like protein</fullName>
    </submittedName>
</protein>
<keyword evidence="3" id="KW-1185">Reference proteome</keyword>
<evidence type="ECO:0000313" key="3">
    <source>
        <dbReference type="Proteomes" id="UP000320593"/>
    </source>
</evidence>
<evidence type="ECO:0000313" key="2">
    <source>
        <dbReference type="EMBL" id="TWI80000.1"/>
    </source>
</evidence>
<dbReference type="Proteomes" id="UP000320593">
    <property type="component" value="Unassembled WGS sequence"/>
</dbReference>
<keyword evidence="2" id="KW-0413">Isomerase</keyword>
<dbReference type="InterPro" id="IPR037401">
    <property type="entry name" value="SnoaL-like"/>
</dbReference>
<dbReference type="InterPro" id="IPR032710">
    <property type="entry name" value="NTF2-like_dom_sf"/>
</dbReference>
<evidence type="ECO:0000259" key="1">
    <source>
        <dbReference type="Pfam" id="PF12680"/>
    </source>
</evidence>
<sequence length="128" mass="13875">MTRIAKKPQDVGACVSAYLEEGDLEGIVSMFHPDCVICFPPEEPPKHGHVAVREVFAGLIGVKPKAYSKVVNLQVKGDTALVQSDWRFCDAGGTLLAEGKSTEVVRKLENGGWGYFIDCPLGPPVFKD</sequence>